<dbReference type="InterPro" id="IPR015927">
    <property type="entry name" value="Peptidase_S24_S26A/B/C"/>
</dbReference>
<feature type="DNA-binding region" description="H-T-H motif" evidence="13">
    <location>
        <begin position="41"/>
        <end position="61"/>
    </location>
</feature>
<dbReference type="FunFam" id="2.10.109.10:FF:000001">
    <property type="entry name" value="LexA repressor"/>
    <property type="match status" value="1"/>
</dbReference>
<dbReference type="Proteomes" id="UP000035548">
    <property type="component" value="Chromosome"/>
</dbReference>
<proteinExistence type="inferred from homology"/>
<dbReference type="KEGG" id="cut:CUTER_06480"/>
<dbReference type="EC" id="3.4.21.88" evidence="13"/>
<keyword evidence="19" id="KW-1185">Reference proteome</keyword>
<dbReference type="GO" id="GO:0003677">
    <property type="term" value="F:DNA binding"/>
    <property type="evidence" value="ECO:0007669"/>
    <property type="project" value="UniProtKB-UniRule"/>
</dbReference>
<evidence type="ECO:0000256" key="2">
    <source>
        <dbReference type="ARBA" id="ARBA00011738"/>
    </source>
</evidence>
<dbReference type="Pfam" id="PF01726">
    <property type="entry name" value="LexA_DNA_bind"/>
    <property type="match status" value="1"/>
</dbReference>
<comment type="function">
    <text evidence="13">Represses a number of genes involved in the response to DNA damage (SOS response), including recA and lexA. In the presence of single-stranded DNA, RecA interacts with LexA causing an autocatalytic cleavage which disrupts the DNA-binding part of LexA, leading to derepression of the SOS regulon and eventually DNA repair.</text>
</comment>
<dbReference type="InterPro" id="IPR036390">
    <property type="entry name" value="WH_DNA-bd_sf"/>
</dbReference>
<feature type="compositionally biased region" description="Basic and acidic residues" evidence="15">
    <location>
        <begin position="85"/>
        <end position="99"/>
    </location>
</feature>
<keyword evidence="12 13" id="KW-0742">SOS response</keyword>
<dbReference type="GO" id="GO:0045892">
    <property type="term" value="P:negative regulation of DNA-templated transcription"/>
    <property type="evidence" value="ECO:0007669"/>
    <property type="project" value="UniProtKB-UniRule"/>
</dbReference>
<evidence type="ECO:0000256" key="10">
    <source>
        <dbReference type="ARBA" id="ARBA00023163"/>
    </source>
</evidence>
<evidence type="ECO:0000256" key="15">
    <source>
        <dbReference type="SAM" id="MobiDB-lite"/>
    </source>
</evidence>
<keyword evidence="5 13" id="KW-0227">DNA damage</keyword>
<dbReference type="SUPFAM" id="SSF51306">
    <property type="entry name" value="LexA/Signal peptidase"/>
    <property type="match status" value="1"/>
</dbReference>
<keyword evidence="7 13" id="KW-0068">Autocatalytic cleavage</keyword>
<dbReference type="SUPFAM" id="SSF46785">
    <property type="entry name" value="Winged helix' DNA-binding domain"/>
    <property type="match status" value="1"/>
</dbReference>
<organism evidence="18 19">
    <name type="scientific">Corynebacterium uterequi</name>
    <dbReference type="NCBI Taxonomy" id="1072256"/>
    <lineage>
        <taxon>Bacteria</taxon>
        <taxon>Bacillati</taxon>
        <taxon>Actinomycetota</taxon>
        <taxon>Actinomycetes</taxon>
        <taxon>Mycobacteriales</taxon>
        <taxon>Corynebacteriaceae</taxon>
        <taxon>Corynebacterium</taxon>
    </lineage>
</organism>
<dbReference type="GO" id="GO:0004252">
    <property type="term" value="F:serine-type endopeptidase activity"/>
    <property type="evidence" value="ECO:0007669"/>
    <property type="project" value="UniProtKB-UniRule"/>
</dbReference>
<keyword evidence="11 13" id="KW-0234">DNA repair</keyword>
<evidence type="ECO:0000259" key="16">
    <source>
        <dbReference type="Pfam" id="PF00717"/>
    </source>
</evidence>
<dbReference type="OrthoDB" id="9802364at2"/>
<feature type="region of interest" description="Disordered" evidence="15">
    <location>
        <begin position="85"/>
        <end position="105"/>
    </location>
</feature>
<dbReference type="InterPro" id="IPR036388">
    <property type="entry name" value="WH-like_DNA-bd_sf"/>
</dbReference>
<dbReference type="GO" id="GO:0006281">
    <property type="term" value="P:DNA repair"/>
    <property type="evidence" value="ECO:0007669"/>
    <property type="project" value="UniProtKB-UniRule"/>
</dbReference>
<sequence>MSPAPRNSRRKPDPATLTARQRRILEVIRDAVLLRGYAPTIREIGDAVGLKSTSSVAYQLSTLEERGFLRRDPNKPRAVDIRHLHNTDAPDPVSRHADESVPDDASTPSYIPVIGRIAAGNPILAEQNVEGHLPLPSELVGDGDLYMLRVVGESMKNGGILDGDWVVVRSQPVAEEGEYVAAMIDGEATVKELHRDRSGTWLLPKNEAFDAIPGDDAEILGKVVAVFRRL</sequence>
<evidence type="ECO:0000256" key="1">
    <source>
        <dbReference type="ARBA" id="ARBA00007484"/>
    </source>
</evidence>
<feature type="domain" description="Peptidase S24/S26A/S26B/S26C" evidence="16">
    <location>
        <begin position="112"/>
        <end position="224"/>
    </location>
</feature>
<dbReference type="InterPro" id="IPR036286">
    <property type="entry name" value="LexA/Signal_pep-like_sf"/>
</dbReference>
<dbReference type="EMBL" id="CP011546">
    <property type="protein sequence ID" value="AKK11285.1"/>
    <property type="molecule type" value="Genomic_DNA"/>
</dbReference>
<dbReference type="InterPro" id="IPR006200">
    <property type="entry name" value="LexA"/>
</dbReference>
<dbReference type="CDD" id="cd06529">
    <property type="entry name" value="S24_LexA-like"/>
    <property type="match status" value="1"/>
</dbReference>
<dbReference type="FunFam" id="1.10.10.10:FF:000009">
    <property type="entry name" value="LexA repressor"/>
    <property type="match status" value="1"/>
</dbReference>
<dbReference type="InterPro" id="IPR006197">
    <property type="entry name" value="Peptidase_S24_LexA"/>
</dbReference>
<gene>
    <name evidence="13 18" type="primary">lexA</name>
    <name evidence="18" type="ORF">CUTER_06480</name>
</gene>
<evidence type="ECO:0000256" key="13">
    <source>
        <dbReference type="HAMAP-Rule" id="MF_00015"/>
    </source>
</evidence>
<dbReference type="HAMAP" id="MF_00015">
    <property type="entry name" value="LexA"/>
    <property type="match status" value="1"/>
</dbReference>
<dbReference type="Gene3D" id="2.10.109.10">
    <property type="entry name" value="Umud Fragment, subunit A"/>
    <property type="match status" value="1"/>
</dbReference>
<keyword evidence="3 13" id="KW-0678">Repressor</keyword>
<reference evidence="18 19" key="1">
    <citation type="journal article" date="2015" name="Genome Announc.">
        <title>Virulence Factor Genes Detected in the Complete Genome Sequence of Corynebacterium uterequi DSM 45634, Isolated from the Uterus of a Maiden Mare.</title>
        <authorList>
            <person name="Ruckert C."/>
            <person name="Kriete M."/>
            <person name="Jaenicke S."/>
            <person name="Winkler A."/>
            <person name="Tauch A."/>
        </authorList>
    </citation>
    <scope>NUCLEOTIDE SEQUENCE [LARGE SCALE GENOMIC DNA]</scope>
    <source>
        <strain evidence="18 19">DSM 45634</strain>
    </source>
</reference>
<feature type="domain" description="LexA repressor DNA-binding" evidence="17">
    <location>
        <begin position="16"/>
        <end position="78"/>
    </location>
</feature>
<dbReference type="STRING" id="1072256.CUTER_06480"/>
<evidence type="ECO:0000256" key="7">
    <source>
        <dbReference type="ARBA" id="ARBA00022813"/>
    </source>
</evidence>
<evidence type="ECO:0000259" key="17">
    <source>
        <dbReference type="Pfam" id="PF01726"/>
    </source>
</evidence>
<dbReference type="GO" id="GO:0006508">
    <property type="term" value="P:proteolysis"/>
    <property type="evidence" value="ECO:0007669"/>
    <property type="project" value="InterPro"/>
</dbReference>
<keyword evidence="6 13" id="KW-0378">Hydrolase</keyword>
<keyword evidence="10 13" id="KW-0804">Transcription</keyword>
<dbReference type="GO" id="GO:0006260">
    <property type="term" value="P:DNA replication"/>
    <property type="evidence" value="ECO:0007669"/>
    <property type="project" value="UniProtKB-UniRule"/>
</dbReference>
<evidence type="ECO:0000256" key="11">
    <source>
        <dbReference type="ARBA" id="ARBA00023204"/>
    </source>
</evidence>
<evidence type="ECO:0000256" key="6">
    <source>
        <dbReference type="ARBA" id="ARBA00022801"/>
    </source>
</evidence>
<dbReference type="RefSeq" id="WP_047259728.1">
    <property type="nucleotide sequence ID" value="NZ_CP011546.1"/>
</dbReference>
<feature type="active site" description="For autocatalytic cleavage activity" evidence="13">
    <location>
        <position position="191"/>
    </location>
</feature>
<dbReference type="GO" id="GO:0009432">
    <property type="term" value="P:SOS response"/>
    <property type="evidence" value="ECO:0007669"/>
    <property type="project" value="UniProtKB-UniRule"/>
</dbReference>
<dbReference type="InterPro" id="IPR050077">
    <property type="entry name" value="LexA_repressor"/>
</dbReference>
<evidence type="ECO:0000313" key="19">
    <source>
        <dbReference type="Proteomes" id="UP000035548"/>
    </source>
</evidence>
<dbReference type="Gene3D" id="1.10.10.10">
    <property type="entry name" value="Winged helix-like DNA-binding domain superfamily/Winged helix DNA-binding domain"/>
    <property type="match status" value="1"/>
</dbReference>
<dbReference type="PRINTS" id="PR00726">
    <property type="entry name" value="LEXASERPTASE"/>
</dbReference>
<reference evidence="19" key="2">
    <citation type="submission" date="2015-05" db="EMBL/GenBank/DDBJ databases">
        <title>Complete genome sequence of Corynebacterium uterequi DSM 45634, isolated from the uterus of a maiden mare.</title>
        <authorList>
            <person name="Ruckert C."/>
            <person name="Albersmeier A."/>
            <person name="Winkler A."/>
            <person name="Tauch A."/>
        </authorList>
    </citation>
    <scope>NUCLEOTIDE SEQUENCE [LARGE SCALE GENOMIC DNA]</scope>
    <source>
        <strain evidence="19">DSM 45634</strain>
    </source>
</reference>
<keyword evidence="4 13" id="KW-0235">DNA replication</keyword>
<dbReference type="InterPro" id="IPR006199">
    <property type="entry name" value="LexA_DNA-bd_dom"/>
</dbReference>
<evidence type="ECO:0000313" key="18">
    <source>
        <dbReference type="EMBL" id="AKK11285.1"/>
    </source>
</evidence>
<evidence type="ECO:0000256" key="12">
    <source>
        <dbReference type="ARBA" id="ARBA00023236"/>
    </source>
</evidence>
<evidence type="ECO:0000256" key="8">
    <source>
        <dbReference type="ARBA" id="ARBA00023015"/>
    </source>
</evidence>
<feature type="site" description="Cleavage; by autolysis" evidence="13">
    <location>
        <begin position="119"/>
        <end position="120"/>
    </location>
</feature>
<dbReference type="PATRIC" id="fig|1072256.5.peg.1280"/>
<dbReference type="PANTHER" id="PTHR33516:SF2">
    <property type="entry name" value="LEXA REPRESSOR-RELATED"/>
    <property type="match status" value="1"/>
</dbReference>
<dbReference type="AlphaFoldDB" id="A0A0G3HEY2"/>
<keyword evidence="9 13" id="KW-0238">DNA-binding</keyword>
<accession>A0A0G3HEY2</accession>
<protein>
    <recommendedName>
        <fullName evidence="13">LexA repressor</fullName>
        <ecNumber evidence="13">3.4.21.88</ecNumber>
    </recommendedName>
</protein>
<evidence type="ECO:0000256" key="9">
    <source>
        <dbReference type="ARBA" id="ARBA00023125"/>
    </source>
</evidence>
<evidence type="ECO:0000256" key="14">
    <source>
        <dbReference type="RuleBase" id="RU003991"/>
    </source>
</evidence>
<dbReference type="NCBIfam" id="TIGR00498">
    <property type="entry name" value="lexA"/>
    <property type="match status" value="1"/>
</dbReference>
<feature type="active site" description="For autocatalytic cleavage activity" evidence="13">
    <location>
        <position position="154"/>
    </location>
</feature>
<keyword evidence="8 13" id="KW-0805">Transcription regulation</keyword>
<comment type="subunit">
    <text evidence="2 13">Homodimer.</text>
</comment>
<evidence type="ECO:0000256" key="4">
    <source>
        <dbReference type="ARBA" id="ARBA00022705"/>
    </source>
</evidence>
<evidence type="ECO:0000256" key="5">
    <source>
        <dbReference type="ARBA" id="ARBA00022763"/>
    </source>
</evidence>
<dbReference type="InterPro" id="IPR039418">
    <property type="entry name" value="LexA-like"/>
</dbReference>
<name>A0A0G3HEY2_9CORY</name>
<dbReference type="Pfam" id="PF00717">
    <property type="entry name" value="Peptidase_S24"/>
    <property type="match status" value="1"/>
</dbReference>
<dbReference type="PANTHER" id="PTHR33516">
    <property type="entry name" value="LEXA REPRESSOR"/>
    <property type="match status" value="1"/>
</dbReference>
<comment type="similarity">
    <text evidence="1 13 14">Belongs to the peptidase S24 family.</text>
</comment>
<evidence type="ECO:0000256" key="3">
    <source>
        <dbReference type="ARBA" id="ARBA00022491"/>
    </source>
</evidence>
<comment type="catalytic activity">
    <reaction evidence="13">
        <text>Hydrolysis of Ala-|-Gly bond in repressor LexA.</text>
        <dbReference type="EC" id="3.4.21.88"/>
    </reaction>
</comment>